<name>A0A1M6PL11_9FLAO</name>
<gene>
    <name evidence="2" type="ORF">SAMN04488513_1255</name>
</gene>
<dbReference type="RefSeq" id="WP_212635341.1">
    <property type="nucleotide sequence ID" value="NZ_FQYU01000025.1"/>
</dbReference>
<evidence type="ECO:0000313" key="3">
    <source>
        <dbReference type="Proteomes" id="UP000184543"/>
    </source>
</evidence>
<keyword evidence="3" id="KW-1185">Reference proteome</keyword>
<dbReference type="STRING" id="192903.SAMN04488513_1255"/>
<accession>A0A1M6PL11</accession>
<evidence type="ECO:0000256" key="1">
    <source>
        <dbReference type="SAM" id="MobiDB-lite"/>
    </source>
</evidence>
<dbReference type="EMBL" id="FQYU01000025">
    <property type="protein sequence ID" value="SHK08630.1"/>
    <property type="molecule type" value="Genomic_DNA"/>
</dbReference>
<evidence type="ECO:0000313" key="2">
    <source>
        <dbReference type="EMBL" id="SHK08630.1"/>
    </source>
</evidence>
<dbReference type="AlphaFoldDB" id="A0A1M6PL11"/>
<reference evidence="3" key="1">
    <citation type="submission" date="2016-11" db="EMBL/GenBank/DDBJ databases">
        <authorList>
            <person name="Varghese N."/>
            <person name="Submissions S."/>
        </authorList>
    </citation>
    <scope>NUCLEOTIDE SEQUENCE [LARGE SCALE GENOMIC DNA]</scope>
    <source>
        <strain evidence="3">DSM 19858</strain>
    </source>
</reference>
<organism evidence="2 3">
    <name type="scientific">Pseudozobellia thermophila</name>
    <dbReference type="NCBI Taxonomy" id="192903"/>
    <lineage>
        <taxon>Bacteria</taxon>
        <taxon>Pseudomonadati</taxon>
        <taxon>Bacteroidota</taxon>
        <taxon>Flavobacteriia</taxon>
        <taxon>Flavobacteriales</taxon>
        <taxon>Flavobacteriaceae</taxon>
        <taxon>Pseudozobellia</taxon>
    </lineage>
</organism>
<sequence>EEAPKPSGRDAFNNLSTKQEKSRVMVQKGKIGLSTKKGSYESPPGPPSFNTIIKLIIKELLS</sequence>
<feature type="region of interest" description="Disordered" evidence="1">
    <location>
        <begin position="1"/>
        <end position="24"/>
    </location>
</feature>
<protein>
    <submittedName>
        <fullName evidence="2">Uncharacterized protein</fullName>
    </submittedName>
</protein>
<feature type="non-terminal residue" evidence="2">
    <location>
        <position position="1"/>
    </location>
</feature>
<dbReference type="Proteomes" id="UP000184543">
    <property type="component" value="Unassembled WGS sequence"/>
</dbReference>
<proteinExistence type="predicted"/>